<protein>
    <submittedName>
        <fullName evidence="1">Uncharacterized protein</fullName>
    </submittedName>
</protein>
<dbReference type="STRING" id="53326.A0A016WF66"/>
<proteinExistence type="predicted"/>
<organism evidence="1 2">
    <name type="scientific">Ancylostoma ceylanicum</name>
    <dbReference type="NCBI Taxonomy" id="53326"/>
    <lineage>
        <taxon>Eukaryota</taxon>
        <taxon>Metazoa</taxon>
        <taxon>Ecdysozoa</taxon>
        <taxon>Nematoda</taxon>
        <taxon>Chromadorea</taxon>
        <taxon>Rhabditida</taxon>
        <taxon>Rhabditina</taxon>
        <taxon>Rhabditomorpha</taxon>
        <taxon>Strongyloidea</taxon>
        <taxon>Ancylostomatidae</taxon>
        <taxon>Ancylostomatinae</taxon>
        <taxon>Ancylostoma</taxon>
    </lineage>
</organism>
<accession>A0A016WF66</accession>
<dbReference type="Proteomes" id="UP000024635">
    <property type="component" value="Unassembled WGS sequence"/>
</dbReference>
<evidence type="ECO:0000313" key="1">
    <source>
        <dbReference type="EMBL" id="EYC37633.1"/>
    </source>
</evidence>
<dbReference type="AlphaFoldDB" id="A0A016WF66"/>
<dbReference type="EMBL" id="JARK01000375">
    <property type="protein sequence ID" value="EYC37633.1"/>
    <property type="molecule type" value="Genomic_DNA"/>
</dbReference>
<gene>
    <name evidence="1" type="primary">Acey_s0775.g2253</name>
    <name evidence="1" type="ORF">Y032_0775g2253</name>
</gene>
<sequence length="139" mass="15119">MKREQSVASHQHNISHLPADYAHLFYTRSSRGIDNVPPCCTSTRFLCNSPALRVHPNCGILHHGVNPLINKLRSPCIGTGIRKKLPSSYFNQGIVAIKTFDLGTINLEGRFSGEETNGFRGGGRRGGYGSGFGRGVVPI</sequence>
<keyword evidence="2" id="KW-1185">Reference proteome</keyword>
<name>A0A016WF66_9BILA</name>
<evidence type="ECO:0000313" key="2">
    <source>
        <dbReference type="Proteomes" id="UP000024635"/>
    </source>
</evidence>
<reference evidence="2" key="1">
    <citation type="journal article" date="2015" name="Nat. Genet.">
        <title>The genome and transcriptome of the zoonotic hookworm Ancylostoma ceylanicum identify infection-specific gene families.</title>
        <authorList>
            <person name="Schwarz E.M."/>
            <person name="Hu Y."/>
            <person name="Antoshechkin I."/>
            <person name="Miller M.M."/>
            <person name="Sternberg P.W."/>
            <person name="Aroian R.V."/>
        </authorList>
    </citation>
    <scope>NUCLEOTIDE SEQUENCE</scope>
    <source>
        <strain evidence="2">HY135</strain>
    </source>
</reference>
<comment type="caution">
    <text evidence="1">The sequence shown here is derived from an EMBL/GenBank/DDBJ whole genome shotgun (WGS) entry which is preliminary data.</text>
</comment>